<dbReference type="PANTHER" id="PTHR36435:SF1">
    <property type="entry name" value="CAAX AMINO TERMINAL PROTEASE FAMILY PROTEIN"/>
    <property type="match status" value="1"/>
</dbReference>
<organism evidence="3 4">
    <name type="scientific">Brevibacillus parabrevis</name>
    <dbReference type="NCBI Taxonomy" id="54914"/>
    <lineage>
        <taxon>Bacteria</taxon>
        <taxon>Bacillati</taxon>
        <taxon>Bacillota</taxon>
        <taxon>Bacilli</taxon>
        <taxon>Bacillales</taxon>
        <taxon>Paenibacillaceae</taxon>
        <taxon>Brevibacillus</taxon>
    </lineage>
</organism>
<dbReference type="PANTHER" id="PTHR36435">
    <property type="entry name" value="SLR1288 PROTEIN"/>
    <property type="match status" value="1"/>
</dbReference>
<dbReference type="RefSeq" id="WP_122966043.1">
    <property type="nucleotide sequence ID" value="NZ_BJMH01000018.1"/>
</dbReference>
<feature type="transmembrane region" description="Helical" evidence="1">
    <location>
        <begin position="227"/>
        <end position="244"/>
    </location>
</feature>
<proteinExistence type="predicted"/>
<gene>
    <name evidence="3" type="ORF">BPA01_35690</name>
</gene>
<dbReference type="GeneID" id="87610355"/>
<evidence type="ECO:0000313" key="3">
    <source>
        <dbReference type="EMBL" id="GEB33989.1"/>
    </source>
</evidence>
<dbReference type="GO" id="GO:0080120">
    <property type="term" value="P:CAAX-box protein maturation"/>
    <property type="evidence" value="ECO:0007669"/>
    <property type="project" value="UniProtKB-ARBA"/>
</dbReference>
<sequence>MLTGPGLSLASWAGRQKSTPWAIMLFIGYWLMFAAEFSMIRFHLGEDGKWVASTTDVPEAWMGLVVFAVAALSLVGAIGYMYSLTRESKQTLWLWGNHELTGNDVVHIVAWMHVFQTIVLVVYGLVLEDTLFAVGTVAGTLESAVFQLFLLILIPLWFRGRLGEIGVRRPVRIKQMLVLLLLLFLLIALLLDVVVTNPIADWFGLSLSSEREQQIEKEIVTAKDTDMLAAVASLVVIGIMVPIAEEILFRGVIQTYLVRRIGAVAGIILSSLWFALLHIDVALFAPLFVIGLGLGFVRHRYQSIWGAVVLHAVNNMMGVLYYFN</sequence>
<dbReference type="STRING" id="54914.AV540_21955"/>
<keyword evidence="4" id="KW-1185">Reference proteome</keyword>
<feature type="domain" description="CAAX prenyl protease 2/Lysostaphin resistance protein A-like" evidence="2">
    <location>
        <begin position="230"/>
        <end position="317"/>
    </location>
</feature>
<evidence type="ECO:0000256" key="1">
    <source>
        <dbReference type="SAM" id="Phobius"/>
    </source>
</evidence>
<protein>
    <recommendedName>
        <fullName evidence="2">CAAX prenyl protease 2/Lysostaphin resistance protein A-like domain-containing protein</fullName>
    </recommendedName>
</protein>
<name>A0A4Y3PSH3_BREPA</name>
<dbReference type="EMBL" id="BJMH01000018">
    <property type="protein sequence ID" value="GEB33989.1"/>
    <property type="molecule type" value="Genomic_DNA"/>
</dbReference>
<feature type="transmembrane region" description="Helical" evidence="1">
    <location>
        <begin position="21"/>
        <end position="40"/>
    </location>
</feature>
<evidence type="ECO:0000259" key="2">
    <source>
        <dbReference type="Pfam" id="PF02517"/>
    </source>
</evidence>
<feature type="transmembrane region" description="Helical" evidence="1">
    <location>
        <begin position="60"/>
        <end position="84"/>
    </location>
</feature>
<dbReference type="Proteomes" id="UP000316882">
    <property type="component" value="Unassembled WGS sequence"/>
</dbReference>
<keyword evidence="1" id="KW-0812">Transmembrane</keyword>
<comment type="caution">
    <text evidence="3">The sequence shown here is derived from an EMBL/GenBank/DDBJ whole genome shotgun (WGS) entry which is preliminary data.</text>
</comment>
<feature type="transmembrane region" description="Helical" evidence="1">
    <location>
        <begin position="281"/>
        <end position="297"/>
    </location>
</feature>
<dbReference type="AlphaFoldDB" id="A0A4Y3PSH3"/>
<reference evidence="3 4" key="1">
    <citation type="submission" date="2019-06" db="EMBL/GenBank/DDBJ databases">
        <title>Whole genome shotgun sequence of Brevibacillus parabrevis NBRC 12334.</title>
        <authorList>
            <person name="Hosoyama A."/>
            <person name="Uohara A."/>
            <person name="Ohji S."/>
            <person name="Ichikawa N."/>
        </authorList>
    </citation>
    <scope>NUCLEOTIDE SEQUENCE [LARGE SCALE GENOMIC DNA]</scope>
    <source>
        <strain evidence="3 4">NBRC 12334</strain>
    </source>
</reference>
<evidence type="ECO:0000313" key="4">
    <source>
        <dbReference type="Proteomes" id="UP000316882"/>
    </source>
</evidence>
<feature type="transmembrane region" description="Helical" evidence="1">
    <location>
        <begin position="256"/>
        <end position="275"/>
    </location>
</feature>
<dbReference type="GO" id="GO:0004175">
    <property type="term" value="F:endopeptidase activity"/>
    <property type="evidence" value="ECO:0007669"/>
    <property type="project" value="UniProtKB-ARBA"/>
</dbReference>
<dbReference type="Pfam" id="PF02517">
    <property type="entry name" value="Rce1-like"/>
    <property type="match status" value="1"/>
</dbReference>
<accession>A0A4Y3PSH3</accession>
<dbReference type="InterPro" id="IPR052710">
    <property type="entry name" value="CAAX_protease"/>
</dbReference>
<feature type="transmembrane region" description="Helical" evidence="1">
    <location>
        <begin position="105"/>
        <end position="126"/>
    </location>
</feature>
<keyword evidence="1" id="KW-0472">Membrane</keyword>
<keyword evidence="1" id="KW-1133">Transmembrane helix</keyword>
<feature type="transmembrane region" description="Helical" evidence="1">
    <location>
        <begin position="132"/>
        <end position="158"/>
    </location>
</feature>
<feature type="transmembrane region" description="Helical" evidence="1">
    <location>
        <begin position="178"/>
        <end position="200"/>
    </location>
</feature>
<feature type="transmembrane region" description="Helical" evidence="1">
    <location>
        <begin position="304"/>
        <end position="323"/>
    </location>
</feature>
<dbReference type="InterPro" id="IPR003675">
    <property type="entry name" value="Rce1/LyrA-like_dom"/>
</dbReference>